<reference evidence="2 3" key="1">
    <citation type="submission" date="2016-10" db="EMBL/GenBank/DDBJ databases">
        <authorList>
            <person name="de Groot N.N."/>
        </authorList>
    </citation>
    <scope>NUCLEOTIDE SEQUENCE [LARGE SCALE GENOMIC DNA]</scope>
    <source>
        <strain evidence="2 3">DSM 2698</strain>
    </source>
</reference>
<dbReference type="Gene3D" id="3.30.160.250">
    <property type="match status" value="1"/>
</dbReference>
<keyword evidence="3" id="KW-1185">Reference proteome</keyword>
<dbReference type="SUPFAM" id="SSF143100">
    <property type="entry name" value="TTHA1013/TTHA0281-like"/>
    <property type="match status" value="1"/>
</dbReference>
<sequence>MTDYAIVIAPLSNEDGGGFVGRVPDLPGCMSDGASAEEALRNTQLAIVEWIEECRRLGRSLPEARAGRSNLAVSFDPNNERLRG</sequence>
<evidence type="ECO:0000259" key="1">
    <source>
        <dbReference type="Pfam" id="PF15919"/>
    </source>
</evidence>
<dbReference type="OrthoDB" id="9807959at2"/>
<feature type="domain" description="HicB-like antitoxin of toxin-antitoxin system" evidence="1">
    <location>
        <begin position="4"/>
        <end position="64"/>
    </location>
</feature>
<dbReference type="InterPro" id="IPR035069">
    <property type="entry name" value="TTHA1013/TTHA0281-like"/>
</dbReference>
<proteinExistence type="predicted"/>
<evidence type="ECO:0000313" key="2">
    <source>
        <dbReference type="EMBL" id="SCZ24622.1"/>
    </source>
</evidence>
<dbReference type="EMBL" id="FMVW01000001">
    <property type="protein sequence ID" value="SCZ24622.1"/>
    <property type="molecule type" value="Genomic_DNA"/>
</dbReference>
<dbReference type="InterPro" id="IPR051404">
    <property type="entry name" value="TA_system_antitoxin"/>
</dbReference>
<dbReference type="PANTHER" id="PTHR34504:SF2">
    <property type="entry name" value="UPF0150 PROTEIN SSL0259"/>
    <property type="match status" value="1"/>
</dbReference>
<evidence type="ECO:0000313" key="3">
    <source>
        <dbReference type="Proteomes" id="UP000199347"/>
    </source>
</evidence>
<organism evidence="2 3">
    <name type="scientific">Afifella marina DSM 2698</name>
    <dbReference type="NCBI Taxonomy" id="1120955"/>
    <lineage>
        <taxon>Bacteria</taxon>
        <taxon>Pseudomonadati</taxon>
        <taxon>Pseudomonadota</taxon>
        <taxon>Alphaproteobacteria</taxon>
        <taxon>Hyphomicrobiales</taxon>
        <taxon>Afifellaceae</taxon>
        <taxon>Afifella</taxon>
    </lineage>
</organism>
<dbReference type="PANTHER" id="PTHR34504">
    <property type="entry name" value="ANTITOXIN HICB"/>
    <property type="match status" value="1"/>
</dbReference>
<dbReference type="RefSeq" id="WP_092809532.1">
    <property type="nucleotide sequence ID" value="NZ_FMVW01000001.1"/>
</dbReference>
<dbReference type="STRING" id="1120955.SAMN03080610_00700"/>
<dbReference type="AlphaFoldDB" id="A0A1G5MHN0"/>
<gene>
    <name evidence="2" type="ORF">SAMN03080610_00700</name>
</gene>
<name>A0A1G5MHN0_AFIMA</name>
<dbReference type="InterPro" id="IPR031807">
    <property type="entry name" value="HicB-like"/>
</dbReference>
<accession>A0A1G5MHN0</accession>
<protein>
    <submittedName>
        <fullName evidence="2">Predicted nuclease of the RNAse H fold, HicB family</fullName>
    </submittedName>
</protein>
<dbReference type="Pfam" id="PF15919">
    <property type="entry name" value="HicB_lk_antitox"/>
    <property type="match status" value="1"/>
</dbReference>
<dbReference type="Proteomes" id="UP000199347">
    <property type="component" value="Unassembled WGS sequence"/>
</dbReference>